<evidence type="ECO:0000313" key="3">
    <source>
        <dbReference type="Proteomes" id="UP001558652"/>
    </source>
</evidence>
<evidence type="ECO:0000313" key="2">
    <source>
        <dbReference type="EMBL" id="KAL1122123.1"/>
    </source>
</evidence>
<keyword evidence="1" id="KW-0812">Transmembrane</keyword>
<evidence type="ECO:0000256" key="1">
    <source>
        <dbReference type="SAM" id="Phobius"/>
    </source>
</evidence>
<proteinExistence type="predicted"/>
<accession>A0ABD0YQN2</accession>
<keyword evidence="1" id="KW-1133">Transmembrane helix</keyword>
<feature type="non-terminal residue" evidence="2">
    <location>
        <position position="1"/>
    </location>
</feature>
<feature type="transmembrane region" description="Helical" evidence="1">
    <location>
        <begin position="51"/>
        <end position="76"/>
    </location>
</feature>
<keyword evidence="3" id="KW-1185">Reference proteome</keyword>
<sequence length="129" mass="14346">KTLLRSSSFYRLRQFPSYLCRQGSSDILQWVYTSRTKLSCLISAQHKQLRAALLTLSVYAALGVVCLQLVACVMFLTSAPTFPPGLGFLIGCVAVMGTLAGRLMKHFTANEQHRTNPVSHNSRSRIKQN</sequence>
<reference evidence="2 3" key="1">
    <citation type="submission" date="2024-07" db="EMBL/GenBank/DDBJ databases">
        <title>Chromosome-level genome assembly of the water stick insect Ranatra chinensis (Heteroptera: Nepidae).</title>
        <authorList>
            <person name="Liu X."/>
        </authorList>
    </citation>
    <scope>NUCLEOTIDE SEQUENCE [LARGE SCALE GENOMIC DNA]</scope>
    <source>
        <strain evidence="2">Cailab_2021Rc</strain>
        <tissue evidence="2">Muscle</tissue>
    </source>
</reference>
<dbReference type="Proteomes" id="UP001558652">
    <property type="component" value="Unassembled WGS sequence"/>
</dbReference>
<keyword evidence="1" id="KW-0472">Membrane</keyword>
<name>A0ABD0YQN2_9HEMI</name>
<organism evidence="2 3">
    <name type="scientific">Ranatra chinensis</name>
    <dbReference type="NCBI Taxonomy" id="642074"/>
    <lineage>
        <taxon>Eukaryota</taxon>
        <taxon>Metazoa</taxon>
        <taxon>Ecdysozoa</taxon>
        <taxon>Arthropoda</taxon>
        <taxon>Hexapoda</taxon>
        <taxon>Insecta</taxon>
        <taxon>Pterygota</taxon>
        <taxon>Neoptera</taxon>
        <taxon>Paraneoptera</taxon>
        <taxon>Hemiptera</taxon>
        <taxon>Heteroptera</taxon>
        <taxon>Panheteroptera</taxon>
        <taxon>Nepomorpha</taxon>
        <taxon>Nepidae</taxon>
        <taxon>Ranatrinae</taxon>
        <taxon>Ranatra</taxon>
    </lineage>
</organism>
<dbReference type="AlphaFoldDB" id="A0ABD0YQN2"/>
<protein>
    <submittedName>
        <fullName evidence="2">Uncharacterized protein</fullName>
    </submittedName>
</protein>
<gene>
    <name evidence="2" type="ORF">AAG570_003529</name>
</gene>
<dbReference type="EMBL" id="JBFDAA010000014">
    <property type="protein sequence ID" value="KAL1122123.1"/>
    <property type="molecule type" value="Genomic_DNA"/>
</dbReference>
<comment type="caution">
    <text evidence="2">The sequence shown here is derived from an EMBL/GenBank/DDBJ whole genome shotgun (WGS) entry which is preliminary data.</text>
</comment>
<feature type="transmembrane region" description="Helical" evidence="1">
    <location>
        <begin position="82"/>
        <end position="104"/>
    </location>
</feature>